<dbReference type="Gene3D" id="1.20.120.520">
    <property type="entry name" value="nmb1532 protein domain like"/>
    <property type="match status" value="1"/>
</dbReference>
<feature type="domain" description="Hemerythrin-like" evidence="1">
    <location>
        <begin position="39"/>
        <end position="180"/>
    </location>
</feature>
<sequence length="188" mass="21622">MLNTYTMRDHDMPEELRFLLHSHPRDTWEAHPGFKEKTRHWLGAHQMFRRVAERVRRDTEAVLNKDIALGDYVGRLSYFGGNLIGNLHGHHGWEDHSYFPELSAADPRFDTGLDLLEKDHADLDVVLEDMTQKANRVIKLATLDEGQAHEEANAVLPAAEAIEAFLKRHLSDEEELAVPIILHHRLRG</sequence>
<evidence type="ECO:0000313" key="2">
    <source>
        <dbReference type="EMBL" id="SLN12372.1"/>
    </source>
</evidence>
<evidence type="ECO:0000259" key="1">
    <source>
        <dbReference type="Pfam" id="PF01814"/>
    </source>
</evidence>
<name>A0A1Y5RBF4_9RHOB</name>
<dbReference type="Proteomes" id="UP000193623">
    <property type="component" value="Unassembled WGS sequence"/>
</dbReference>
<reference evidence="2 3" key="1">
    <citation type="submission" date="2017-03" db="EMBL/GenBank/DDBJ databases">
        <authorList>
            <person name="Afonso C.L."/>
            <person name="Miller P.J."/>
            <person name="Scott M.A."/>
            <person name="Spackman E."/>
            <person name="Goraichik I."/>
            <person name="Dimitrov K.M."/>
            <person name="Suarez D.L."/>
            <person name="Swayne D.E."/>
        </authorList>
    </citation>
    <scope>NUCLEOTIDE SEQUENCE [LARGE SCALE GENOMIC DNA]</scope>
    <source>
        <strain evidence="2 3">CECT 8397</strain>
    </source>
</reference>
<dbReference type="EMBL" id="FWFT01000001">
    <property type="protein sequence ID" value="SLN12372.1"/>
    <property type="molecule type" value="Genomic_DNA"/>
</dbReference>
<dbReference type="Pfam" id="PF01814">
    <property type="entry name" value="Hemerythrin"/>
    <property type="match status" value="1"/>
</dbReference>
<proteinExistence type="predicted"/>
<evidence type="ECO:0000313" key="3">
    <source>
        <dbReference type="Proteomes" id="UP000193623"/>
    </source>
</evidence>
<organism evidence="2 3">
    <name type="scientific">Pseudooctadecabacter jejudonensis</name>
    <dbReference type="NCBI Taxonomy" id="1391910"/>
    <lineage>
        <taxon>Bacteria</taxon>
        <taxon>Pseudomonadati</taxon>
        <taxon>Pseudomonadota</taxon>
        <taxon>Alphaproteobacteria</taxon>
        <taxon>Rhodobacterales</taxon>
        <taxon>Paracoccaceae</taxon>
        <taxon>Pseudooctadecabacter</taxon>
    </lineage>
</organism>
<dbReference type="RefSeq" id="WP_085862667.1">
    <property type="nucleotide sequence ID" value="NZ_FWFT01000001.1"/>
</dbReference>
<dbReference type="OrthoDB" id="6077989at2"/>
<gene>
    <name evidence="2" type="ORF">PSJ8397_00164</name>
</gene>
<accession>A0A1Y5RBF4</accession>
<protein>
    <recommendedName>
        <fullName evidence="1">Hemerythrin-like domain-containing protein</fullName>
    </recommendedName>
</protein>
<dbReference type="InterPro" id="IPR012312">
    <property type="entry name" value="Hemerythrin-like"/>
</dbReference>
<keyword evidence="3" id="KW-1185">Reference proteome</keyword>
<dbReference type="AlphaFoldDB" id="A0A1Y5RBF4"/>